<comment type="caution">
    <text evidence="3">The sequence shown here is derived from an EMBL/GenBank/DDBJ whole genome shotgun (WGS) entry which is preliminary data.</text>
</comment>
<reference evidence="3 4" key="1">
    <citation type="submission" date="2019-07" db="EMBL/GenBank/DDBJ databases">
        <title>Venturia inaequalis Genome Resource.</title>
        <authorList>
            <person name="Lichtner F.J."/>
        </authorList>
    </citation>
    <scope>NUCLEOTIDE SEQUENCE [LARGE SCALE GENOMIC DNA]</scope>
    <source>
        <strain evidence="2">Bline_iso_100314</strain>
        <strain evidence="3 4">DMI_063113</strain>
    </source>
</reference>
<dbReference type="Proteomes" id="UP000433883">
    <property type="component" value="Unassembled WGS sequence"/>
</dbReference>
<protein>
    <recommendedName>
        <fullName evidence="5">F-box domain-containing protein</fullName>
    </recommendedName>
</protein>
<evidence type="ECO:0000256" key="1">
    <source>
        <dbReference type="SAM" id="MobiDB-lite"/>
    </source>
</evidence>
<evidence type="ECO:0008006" key="5">
    <source>
        <dbReference type="Google" id="ProtNLM"/>
    </source>
</evidence>
<dbReference type="AlphaFoldDB" id="A0A8H3YP62"/>
<evidence type="ECO:0000313" key="3">
    <source>
        <dbReference type="EMBL" id="KAE9967899.1"/>
    </source>
</evidence>
<sequence length="1045" mass="117167">MTPILASPAEIPISRSTDDTLHRASSVKKKGSMIKDEALGTMGPDMGFWRLPTELQQHTLELLVLRDTKAFCLVSWRAWHAAIGFIWRDVKLIDCRTRYQVPEDVKPWRDPAAWEEGWGDEPGAHHDPMEGQDEHDDTPIVRKLLVLARNKIIASKVLTLTHKCHLPPPSIFQELPNVSFNGQTLSSDWRTLELARLAVENLVNVRTLRIINGHYNMTTVLLSEFFCPQRKPSVKRLWLESCSYAGLPVSALGGLESIRLRRLHLIDPEAIYTLSRAGVTRSLLNGVGGFFETTVDLAEEDNQICTPFEVSVQRLRTVNHSALRFLNDKVYENVPEADIYCRHRVSEESAHSWSTRHSSMLKPIALLQPSCDTLRCLTLDWVSSTVSHRNDFACQVDLFDRLSHLTFPNLRAFQLRNAATDQTRLIPEIFLLEPPAIDHKMGLARTHQSVSSIDLLGFMERHPKLQALAWPIDRFFSLDRAQSDTDRERMGAVIGNLGRTLVSLRVDSYYMKSGEPQSDMAFGGSKTRVLRGQRRLFISDFAAHMTSLKHLKIEGGIPRDEKRELLRAVHSSPLEKLVMIGTTFPIGNTWGADGHDLQDIDEGNIQFTGILEAEDEDAIDLAVTLSMPEIPTNFKFIPEYGWSNSPPLMHSIAMHHASTITELKFCGYTGSPVCHRPLPITPGLFYHLRHFHNLRTVIMSFWLMTFFEGDWRETEVINFWLDQRNSSSTALALVSDTQDTALLTTENGAFAVQDQQSELEVEMVPALASGDENVHDEGEMIVTGSGAINTMDSTAQGEPDDQEMTDVGERDIGSLQTIDHVLEVERELELVLEQTSGIEAEPTNHSNCVNGGGPVPVATDVSQATEQGAWQALLAEQDSTFEQEPTFIHASIQENPLIGTAGSAIQPELVTEQDQTIEPVPALQANTESPTESPPLPGSYPGQNPWQYALQTLYTPRALATGVHNILAPHLSPQARMRRHNDGQRGVNIRASFMLGAETGDIFDLDMFVDEVGIVEETLKGPREEGERFWEKLERRLWFYVGWGC</sequence>
<name>A0A8H3YP62_VENIN</name>
<dbReference type="Proteomes" id="UP000490939">
    <property type="component" value="Unassembled WGS sequence"/>
</dbReference>
<accession>A0A8H3YP62</accession>
<evidence type="ECO:0000313" key="2">
    <source>
        <dbReference type="EMBL" id="KAE9964912.1"/>
    </source>
</evidence>
<proteinExistence type="predicted"/>
<dbReference type="EMBL" id="WNWQ01000654">
    <property type="protein sequence ID" value="KAE9964912.1"/>
    <property type="molecule type" value="Genomic_DNA"/>
</dbReference>
<gene>
    <name evidence="2" type="ORF">BLS_007987</name>
    <name evidence="3" type="ORF">EG327_011279</name>
</gene>
<evidence type="ECO:0000313" key="4">
    <source>
        <dbReference type="Proteomes" id="UP000490939"/>
    </source>
</evidence>
<feature type="region of interest" description="Disordered" evidence="1">
    <location>
        <begin position="116"/>
        <end position="135"/>
    </location>
</feature>
<dbReference type="EMBL" id="WNWR01000870">
    <property type="protein sequence ID" value="KAE9967899.1"/>
    <property type="molecule type" value="Genomic_DNA"/>
</dbReference>
<organism evidence="3 4">
    <name type="scientific">Venturia inaequalis</name>
    <name type="common">Apple scab fungus</name>
    <dbReference type="NCBI Taxonomy" id="5025"/>
    <lineage>
        <taxon>Eukaryota</taxon>
        <taxon>Fungi</taxon>
        <taxon>Dikarya</taxon>
        <taxon>Ascomycota</taxon>
        <taxon>Pezizomycotina</taxon>
        <taxon>Dothideomycetes</taxon>
        <taxon>Pleosporomycetidae</taxon>
        <taxon>Venturiales</taxon>
        <taxon>Venturiaceae</taxon>
        <taxon>Venturia</taxon>
    </lineage>
</organism>
<keyword evidence="4" id="KW-1185">Reference proteome</keyword>